<gene>
    <name evidence="2" type="ORF">GAGA_3230</name>
</gene>
<comment type="caution">
    <text evidence="2">The sequence shown here is derived from an EMBL/GenBank/DDBJ whole genome shotgun (WGS) entry which is preliminary data.</text>
</comment>
<feature type="signal peptide" evidence="1">
    <location>
        <begin position="1"/>
        <end position="35"/>
    </location>
</feature>
<feature type="chain" id="PRO_5046455970" evidence="1">
    <location>
        <begin position="36"/>
        <end position="260"/>
    </location>
</feature>
<dbReference type="SUPFAM" id="SSF48452">
    <property type="entry name" value="TPR-like"/>
    <property type="match status" value="1"/>
</dbReference>
<dbReference type="EMBL" id="BAEK01000051">
    <property type="protein sequence ID" value="GAC06064.1"/>
    <property type="molecule type" value="Genomic_DNA"/>
</dbReference>
<proteinExistence type="predicted"/>
<evidence type="ECO:0000313" key="2">
    <source>
        <dbReference type="EMBL" id="GAC06064.1"/>
    </source>
</evidence>
<accession>A0ABQ0I9K7</accession>
<keyword evidence="1" id="KW-0732">Signal</keyword>
<dbReference type="InterPro" id="IPR011990">
    <property type="entry name" value="TPR-like_helical_dom_sf"/>
</dbReference>
<organism evidence="2 3">
    <name type="scientific">Paraglaciecola agarilytica NO2</name>
    <dbReference type="NCBI Taxonomy" id="1125747"/>
    <lineage>
        <taxon>Bacteria</taxon>
        <taxon>Pseudomonadati</taxon>
        <taxon>Pseudomonadota</taxon>
        <taxon>Gammaproteobacteria</taxon>
        <taxon>Alteromonadales</taxon>
        <taxon>Alteromonadaceae</taxon>
        <taxon>Paraglaciecola</taxon>
    </lineage>
</organism>
<name>A0ABQ0I9K7_9ALTE</name>
<evidence type="ECO:0000256" key="1">
    <source>
        <dbReference type="SAM" id="SignalP"/>
    </source>
</evidence>
<dbReference type="RefSeq" id="WP_008304914.1">
    <property type="nucleotide sequence ID" value="NZ_BAEK01000051.1"/>
</dbReference>
<evidence type="ECO:0000313" key="3">
    <source>
        <dbReference type="Proteomes" id="UP000008372"/>
    </source>
</evidence>
<reference evidence="2 3" key="1">
    <citation type="journal article" date="2014" name="Environ. Microbiol.">
        <title>Comparative genomics of the marine bacterial genus Glaciecola reveals the high degree of genomic diversity and genomic characteristic for cold adaptation.</title>
        <authorList>
            <person name="Qin Q.L."/>
            <person name="Xie B.B."/>
            <person name="Yu Y."/>
            <person name="Shu Y.L."/>
            <person name="Rong J.C."/>
            <person name="Zhang Y.J."/>
            <person name="Zhao D.L."/>
            <person name="Chen X.L."/>
            <person name="Zhang X.Y."/>
            <person name="Chen B."/>
            <person name="Zhou B.C."/>
            <person name="Zhang Y.Z."/>
        </authorList>
    </citation>
    <scope>NUCLEOTIDE SEQUENCE [LARGE SCALE GENOMIC DNA]</scope>
    <source>
        <strain evidence="2 3">NO2</strain>
    </source>
</reference>
<protein>
    <submittedName>
        <fullName evidence="2">TPR repeats containing protein</fullName>
    </submittedName>
</protein>
<keyword evidence="3" id="KW-1185">Reference proteome</keyword>
<dbReference type="Gene3D" id="1.25.40.10">
    <property type="entry name" value="Tetratricopeptide repeat domain"/>
    <property type="match status" value="1"/>
</dbReference>
<dbReference type="Proteomes" id="UP000008372">
    <property type="component" value="Unassembled WGS sequence"/>
</dbReference>
<sequence length="260" mass="28135">MSKTKVETFHRVATINSVIAISLFTCSLASTFAHAELPFENGASGSTISENGALNSDLNSALAEGIELDVGVTPELHALQQRWAKVNYTMTGDEQITAFTSLVSRANELVLSEPKNAGYWAWLGICQSTSAAAIGGTDALSLAKKAKASFEKSLKLDGDALEGVATFSLGTLYHKVPGWPLSFGSDKEAKKLLSKAVERHPFSIDTNFFFGEFLFNDGDSEDAKAYLLRAKQAPPRADRPIADKYRRIAIDELLVKIAKD</sequence>